<keyword evidence="1" id="KW-0472">Membrane</keyword>
<dbReference type="RefSeq" id="WP_013538394.1">
    <property type="nucleotide sequence ID" value="NC_014926.1"/>
</dbReference>
<gene>
    <name evidence="2" type="ordered locus">Theam_1653</name>
</gene>
<evidence type="ECO:0000256" key="1">
    <source>
        <dbReference type="SAM" id="Phobius"/>
    </source>
</evidence>
<feature type="transmembrane region" description="Helical" evidence="1">
    <location>
        <begin position="6"/>
        <end position="26"/>
    </location>
</feature>
<dbReference type="AlphaFoldDB" id="E8T5F5"/>
<evidence type="ECO:0000313" key="2">
    <source>
        <dbReference type="EMBL" id="ADU97609.1"/>
    </source>
</evidence>
<keyword evidence="3" id="KW-1185">Reference proteome</keyword>
<keyword evidence="1" id="KW-0812">Transmembrane</keyword>
<organism evidence="2 3">
    <name type="scientific">Thermovibrio ammonificans (strain DSM 15698 / JCM 12110 / HB-1)</name>
    <dbReference type="NCBI Taxonomy" id="648996"/>
    <lineage>
        <taxon>Bacteria</taxon>
        <taxon>Pseudomonadati</taxon>
        <taxon>Aquificota</taxon>
        <taxon>Aquificia</taxon>
        <taxon>Desulfurobacteriales</taxon>
        <taxon>Desulfurobacteriaceae</taxon>
        <taxon>Thermovibrio</taxon>
    </lineage>
</organism>
<dbReference type="EMBL" id="CP002444">
    <property type="protein sequence ID" value="ADU97609.1"/>
    <property type="molecule type" value="Genomic_DNA"/>
</dbReference>
<proteinExistence type="predicted"/>
<dbReference type="STRING" id="648996.Theam_1653"/>
<evidence type="ECO:0000313" key="3">
    <source>
        <dbReference type="Proteomes" id="UP000006362"/>
    </source>
</evidence>
<keyword evidence="1" id="KW-1133">Transmembrane helix</keyword>
<name>E8T5F5_THEA1</name>
<sequence length="125" mass="14010">MEDILRVFVFNLVYAVVIIGVLYLIYKSLLLRYSRLENAGKLSASEPSSGSAVSVQSAELEVREFVDPKLTLSWERGAVYPLGLKGEKVIRVSLPSEEERKELERLLGPELTRVLYPKSGVKLTV</sequence>
<accession>E8T5F5</accession>
<reference evidence="2" key="1">
    <citation type="submission" date="2011-01" db="EMBL/GenBank/DDBJ databases">
        <title>Complete sequence of chromosome of Thermovibrio ammonificans HB-1.</title>
        <authorList>
            <consortium name="US DOE Joint Genome Institute"/>
            <person name="Lucas S."/>
            <person name="Copeland A."/>
            <person name="Lapidus A."/>
            <person name="Cheng J.-F."/>
            <person name="Goodwin L."/>
            <person name="Pitluck S."/>
            <person name="Davenport K."/>
            <person name="Detter J.C."/>
            <person name="Han C."/>
            <person name="Tapia R."/>
            <person name="Land M."/>
            <person name="Hauser L."/>
            <person name="Kyrpides N."/>
            <person name="Ivanova N."/>
            <person name="Ovchinnikova G."/>
            <person name="Vetriani C."/>
            <person name="Woyke T."/>
        </authorList>
    </citation>
    <scope>NUCLEOTIDE SEQUENCE [LARGE SCALE GENOMIC DNA]</scope>
    <source>
        <strain evidence="2">HB-1</strain>
    </source>
</reference>
<dbReference type="Proteomes" id="UP000006362">
    <property type="component" value="Chromosome"/>
</dbReference>
<protein>
    <submittedName>
        <fullName evidence="2">Uncharacterized protein</fullName>
    </submittedName>
</protein>
<dbReference type="HOGENOM" id="CLU_1991607_0_0_0"/>
<dbReference type="KEGG" id="tam:Theam_1653"/>